<reference evidence="18" key="1">
    <citation type="submission" date="2022-08" db="EMBL/GenBank/DDBJ databases">
        <title>Draft genome sequencing of Roseisolibacter agri AW1220.</title>
        <authorList>
            <person name="Tobiishi Y."/>
            <person name="Tonouchi A."/>
        </authorList>
    </citation>
    <scope>NUCLEOTIDE SEQUENCE</scope>
    <source>
        <strain evidence="18">AW1220</strain>
    </source>
</reference>
<name>A0AA37QDK2_9BACT</name>
<dbReference type="InterPro" id="IPR006083">
    <property type="entry name" value="PRK/URK"/>
</dbReference>
<evidence type="ECO:0000256" key="1">
    <source>
        <dbReference type="ARBA" id="ARBA00001206"/>
    </source>
</evidence>
<dbReference type="PANTHER" id="PTHR10285">
    <property type="entry name" value="URIDINE KINASE"/>
    <property type="match status" value="1"/>
</dbReference>
<keyword evidence="10 14" id="KW-0418">Kinase</keyword>
<evidence type="ECO:0000256" key="7">
    <source>
        <dbReference type="ARBA" id="ARBA00022490"/>
    </source>
</evidence>
<accession>A0AA37QDK2</accession>
<evidence type="ECO:0000256" key="15">
    <source>
        <dbReference type="RuleBase" id="RU003530"/>
    </source>
</evidence>
<evidence type="ECO:0000256" key="11">
    <source>
        <dbReference type="ARBA" id="ARBA00022840"/>
    </source>
</evidence>
<evidence type="ECO:0000256" key="5">
    <source>
        <dbReference type="ARBA" id="ARBA00012102"/>
    </source>
</evidence>
<dbReference type="GO" id="GO:0015937">
    <property type="term" value="P:coenzyme A biosynthetic process"/>
    <property type="evidence" value="ECO:0007669"/>
    <property type="project" value="UniProtKB-UniRule"/>
</dbReference>
<comment type="subcellular location">
    <subcellularLocation>
        <location evidence="2 14 15">Cytoplasm</location>
    </subcellularLocation>
</comment>
<dbReference type="AlphaFoldDB" id="A0AA37QDK2"/>
<comment type="pathway">
    <text evidence="3 14 15">Cofactor biosynthesis; coenzyme A biosynthesis; CoA from (R)-pantothenate: step 1/5.</text>
</comment>
<dbReference type="NCBIfam" id="TIGR00554">
    <property type="entry name" value="panK_bact"/>
    <property type="match status" value="1"/>
</dbReference>
<dbReference type="HAMAP" id="MF_00215">
    <property type="entry name" value="Pantothen_kinase_1"/>
    <property type="match status" value="1"/>
</dbReference>
<dbReference type="EC" id="2.7.1.33" evidence="5 14"/>
<organism evidence="18 19">
    <name type="scientific">Roseisolibacter agri</name>
    <dbReference type="NCBI Taxonomy" id="2014610"/>
    <lineage>
        <taxon>Bacteria</taxon>
        <taxon>Pseudomonadati</taxon>
        <taxon>Gemmatimonadota</taxon>
        <taxon>Gemmatimonadia</taxon>
        <taxon>Gemmatimonadales</taxon>
        <taxon>Gemmatimonadaceae</taxon>
        <taxon>Roseisolibacter</taxon>
    </lineage>
</organism>
<keyword evidence="7 14" id="KW-0963">Cytoplasm</keyword>
<dbReference type="InterPro" id="IPR004566">
    <property type="entry name" value="PanK"/>
</dbReference>
<dbReference type="GO" id="GO:0005737">
    <property type="term" value="C:cytoplasm"/>
    <property type="evidence" value="ECO:0007669"/>
    <property type="project" value="UniProtKB-SubCell"/>
</dbReference>
<dbReference type="Gene3D" id="3.40.50.300">
    <property type="entry name" value="P-loop containing nucleotide triphosphate hydrolases"/>
    <property type="match status" value="1"/>
</dbReference>
<comment type="caution">
    <text evidence="14">Lacks conserved residue(s) required for the propagation of feature annotation.</text>
</comment>
<evidence type="ECO:0000256" key="12">
    <source>
        <dbReference type="ARBA" id="ARBA00022993"/>
    </source>
</evidence>
<evidence type="ECO:0000256" key="4">
    <source>
        <dbReference type="ARBA" id="ARBA00006087"/>
    </source>
</evidence>
<evidence type="ECO:0000256" key="13">
    <source>
        <dbReference type="ARBA" id="ARBA00032866"/>
    </source>
</evidence>
<feature type="region of interest" description="Disordered" evidence="16">
    <location>
        <begin position="1"/>
        <end position="23"/>
    </location>
</feature>
<feature type="compositionally biased region" description="Pro residues" evidence="16">
    <location>
        <begin position="1"/>
        <end position="13"/>
    </location>
</feature>
<feature type="domain" description="Phosphoribulokinase/uridine kinase" evidence="17">
    <location>
        <begin position="104"/>
        <end position="252"/>
    </location>
</feature>
<evidence type="ECO:0000256" key="3">
    <source>
        <dbReference type="ARBA" id="ARBA00005225"/>
    </source>
</evidence>
<evidence type="ECO:0000256" key="14">
    <source>
        <dbReference type="HAMAP-Rule" id="MF_00215"/>
    </source>
</evidence>
<comment type="similarity">
    <text evidence="4 14 15">Belongs to the prokaryotic pantothenate kinase family.</text>
</comment>
<dbReference type="EMBL" id="BRXS01000001">
    <property type="protein sequence ID" value="GLC24345.1"/>
    <property type="molecule type" value="Genomic_DNA"/>
</dbReference>
<dbReference type="GO" id="GO:0004594">
    <property type="term" value="F:pantothenate kinase activity"/>
    <property type="evidence" value="ECO:0007669"/>
    <property type="project" value="UniProtKB-UniRule"/>
</dbReference>
<proteinExistence type="inferred from homology"/>
<evidence type="ECO:0000256" key="8">
    <source>
        <dbReference type="ARBA" id="ARBA00022679"/>
    </source>
</evidence>
<keyword evidence="19" id="KW-1185">Reference proteome</keyword>
<dbReference type="PIRSF" id="PIRSF000545">
    <property type="entry name" value="Pantothenate_kin"/>
    <property type="match status" value="1"/>
</dbReference>
<dbReference type="SUPFAM" id="SSF52540">
    <property type="entry name" value="P-loop containing nucleoside triphosphate hydrolases"/>
    <property type="match status" value="1"/>
</dbReference>
<evidence type="ECO:0000313" key="19">
    <source>
        <dbReference type="Proteomes" id="UP001161325"/>
    </source>
</evidence>
<gene>
    <name evidence="14 18" type="primary">coaA</name>
    <name evidence="18" type="ORF">rosag_08580</name>
</gene>
<dbReference type="CDD" id="cd02025">
    <property type="entry name" value="PanK"/>
    <property type="match status" value="1"/>
</dbReference>
<comment type="caution">
    <text evidence="18">The sequence shown here is derived from an EMBL/GenBank/DDBJ whole genome shotgun (WGS) entry which is preliminary data.</text>
</comment>
<dbReference type="GO" id="GO:0005524">
    <property type="term" value="F:ATP binding"/>
    <property type="evidence" value="ECO:0007669"/>
    <property type="project" value="UniProtKB-UniRule"/>
</dbReference>
<keyword evidence="8 14" id="KW-0808">Transferase</keyword>
<sequence length="346" mass="38839">MPSAPPSGRPTPGPLAAVEPSSSPSYMSFTRAQWATLRANTPLLLDEDELRRLRGVNEPMPVDEVAEIYLPLSRLINLHVEAARDLLQVTDRFLGRPSQPPPFVVAIAGSVAAGKSTTARVLRALLARWPSHPKVELVTTDGFLHPNAVLEARGLMHRKGFPESYDVARLLRFLTDLKAGKPTVEAPVYSHLVYDIVPDERKTVRRPDVLILEGINVLQAPTAAARDEADGRPRLMVSDFIDFSIYVDADEAALEQWYVRRFLSLRDTAFRDPASYFHRYAALSEPEAIETAQRIWRDINWLNLKQNIEGTRERASVILRKGAEHAVEEVRLRRAPIVPAKLRRAK</sequence>
<keyword evidence="9 14" id="KW-0547">Nucleotide-binding</keyword>
<dbReference type="Proteomes" id="UP001161325">
    <property type="component" value="Unassembled WGS sequence"/>
</dbReference>
<dbReference type="InterPro" id="IPR027417">
    <property type="entry name" value="P-loop_NTPase"/>
</dbReference>
<evidence type="ECO:0000256" key="9">
    <source>
        <dbReference type="ARBA" id="ARBA00022741"/>
    </source>
</evidence>
<protein>
    <recommendedName>
        <fullName evidence="6 14">Pantothenate kinase</fullName>
        <ecNumber evidence="5 14">2.7.1.33</ecNumber>
    </recommendedName>
    <alternativeName>
        <fullName evidence="13 14">Pantothenic acid kinase</fullName>
    </alternativeName>
</protein>
<evidence type="ECO:0000256" key="16">
    <source>
        <dbReference type="SAM" id="MobiDB-lite"/>
    </source>
</evidence>
<evidence type="ECO:0000256" key="6">
    <source>
        <dbReference type="ARBA" id="ARBA00015080"/>
    </source>
</evidence>
<comment type="catalytic activity">
    <reaction evidence="1 14 15">
        <text>(R)-pantothenate + ATP = (R)-4'-phosphopantothenate + ADP + H(+)</text>
        <dbReference type="Rhea" id="RHEA:16373"/>
        <dbReference type="ChEBI" id="CHEBI:10986"/>
        <dbReference type="ChEBI" id="CHEBI:15378"/>
        <dbReference type="ChEBI" id="CHEBI:29032"/>
        <dbReference type="ChEBI" id="CHEBI:30616"/>
        <dbReference type="ChEBI" id="CHEBI:456216"/>
        <dbReference type="EC" id="2.7.1.33"/>
    </reaction>
</comment>
<keyword evidence="12 14" id="KW-0173">Coenzyme A biosynthesis</keyword>
<keyword evidence="11 14" id="KW-0067">ATP-binding</keyword>
<evidence type="ECO:0000256" key="2">
    <source>
        <dbReference type="ARBA" id="ARBA00004496"/>
    </source>
</evidence>
<evidence type="ECO:0000313" key="18">
    <source>
        <dbReference type="EMBL" id="GLC24345.1"/>
    </source>
</evidence>
<evidence type="ECO:0000259" key="17">
    <source>
        <dbReference type="Pfam" id="PF00485"/>
    </source>
</evidence>
<evidence type="ECO:0000256" key="10">
    <source>
        <dbReference type="ARBA" id="ARBA00022777"/>
    </source>
</evidence>
<dbReference type="Pfam" id="PF00485">
    <property type="entry name" value="PRK"/>
    <property type="match status" value="1"/>
</dbReference>